<keyword evidence="12" id="KW-0326">Glycosidase</keyword>
<evidence type="ECO:0000256" key="8">
    <source>
        <dbReference type="ARBA" id="ARBA00047669"/>
    </source>
</evidence>
<dbReference type="PANTHER" id="PTHR11742:SF55">
    <property type="entry name" value="ENDOPLASMIC RETICULUM MANNOSYL-OLIGOSACCHARIDE 1,2-ALPHA-MANNOSIDASE"/>
    <property type="match status" value="1"/>
</dbReference>
<dbReference type="GO" id="GO:0016020">
    <property type="term" value="C:membrane"/>
    <property type="evidence" value="ECO:0007669"/>
    <property type="project" value="InterPro"/>
</dbReference>
<dbReference type="PRINTS" id="PR00747">
    <property type="entry name" value="GLYHDRLASE47"/>
</dbReference>
<dbReference type="PANTHER" id="PTHR11742">
    <property type="entry name" value="MANNOSYL-OLIGOSACCHARIDE ALPHA-1,2-MANNOSIDASE-RELATED"/>
    <property type="match status" value="1"/>
</dbReference>
<dbReference type="InterPro" id="IPR001382">
    <property type="entry name" value="Glyco_hydro_47"/>
</dbReference>
<evidence type="ECO:0000313" key="14">
    <source>
        <dbReference type="EMBL" id="KAF9525568.1"/>
    </source>
</evidence>
<dbReference type="Proteomes" id="UP000807306">
    <property type="component" value="Unassembled WGS sequence"/>
</dbReference>
<dbReference type="InterPro" id="IPR012341">
    <property type="entry name" value="6hp_glycosidase-like_sf"/>
</dbReference>
<proteinExistence type="inferred from homology"/>
<evidence type="ECO:0000256" key="7">
    <source>
        <dbReference type="ARBA" id="ARBA00023157"/>
    </source>
</evidence>
<dbReference type="InterPro" id="IPR036026">
    <property type="entry name" value="Seven-hairpin_glycosidases"/>
</dbReference>
<keyword evidence="5 12" id="KW-0378">Hydrolase</keyword>
<protein>
    <recommendedName>
        <fullName evidence="12">alpha-1,2-Mannosidase</fullName>
        <ecNumber evidence="12">3.2.1.-</ecNumber>
    </recommendedName>
</protein>
<dbReference type="EC" id="3.2.1.-" evidence="12"/>
<sequence length="617" mass="70584">MLPHYNPLSSSNNHGSNLSLTRFPYTRLMTRWALLIATIVVVLWLALPFLEDFGVARDRELSLPDFVWPGRRPTRPSPPPPPLSESEIEYQRVWALRKYEVREAFRHAWTGYNTRAFPFDEVAPVSGGRTSQYNGWGLTLFDSLDTMWVMGLKDEFRKAVDSVRTTHFNATMENHYAPFFETTIRYLGGLLSSYALSKEPLLLSLADELGQILLPVFLPSGLPAFSVGVENGKPDNTRSTILFAEAATCQLEFKYLAKITGKKEYYQKAEAVMDVFYKANVTDGLFQEYWLLDNGEPTGTHFTIGANADSGYEYLLKQWIQSGDVKALDQYIKSARGIISNLIYLTPNRSLMYAGDLSMGRLVHRMEHLSCFLGGLFTLGAEVIPDSIPSHPSIVLSEEERNLHKWAGEGLTRTCTHTYLDQKSGLGPDEVTMGVTGRKWIDEIAKWEKEKENGERRGGVPGLSSNRFSEDGEGNHIFADVVELPSEREYWNTWGNAYHLRPETVESIFYMYRTTHDPKWREWGYRIFKSLESHTKVKYGYSSVNGVDSETVYPLDYMPSWFLAETLKYLYLLFDDDSEITFDKWVFNTEAHPLPVFEWTEEEKRSFGVGKTRISIL</sequence>
<comment type="catalytic activity">
    <reaction evidence="9">
        <text>N(4)-(alpha-D-Man-(1-&gt;2)-alpha-D-Man-(1-&gt;2)-alpha-D-Man-(1-&gt;3)-[alpha-D-Man-(1-&gt;2)-alpha-D-Man-(1-&gt;3)-[alpha-D-Man-(1-&gt;2)-alpha-D-Man-(1-&gt;6)]-alpha-D-Man-(1-&gt;6)]-beta-D-Man-(1-&gt;4)-beta-D-GlcNAc-(1-&gt;4)-beta-D-GlcNAc)-L-asparaginyl-[protein] (N-glucan mannose isomer 9A1,2,3B1,2,3) + 4 H2O = N(4)-(alpha-D-Man-(1-&gt;3)-[alpha-D-Man-(1-&gt;3)-[alpha-D-Man-(1-&gt;6)]-alpha-D-Man-(1-&gt;6)]-beta-D-Man-(1-&gt;4)-beta-D-GlcNAc-(1-&gt;4)-beta-D-GlcNAc)-L-asparaginyl-[protein] (N-glucan mannose isomer 5A1,2) + 4 beta-D-mannose</text>
        <dbReference type="Rhea" id="RHEA:56008"/>
        <dbReference type="Rhea" id="RHEA-COMP:14356"/>
        <dbReference type="Rhea" id="RHEA-COMP:14367"/>
        <dbReference type="ChEBI" id="CHEBI:15377"/>
        <dbReference type="ChEBI" id="CHEBI:28563"/>
        <dbReference type="ChEBI" id="CHEBI:59087"/>
        <dbReference type="ChEBI" id="CHEBI:139493"/>
        <dbReference type="EC" id="3.2.1.113"/>
    </reaction>
</comment>
<keyword evidence="13" id="KW-0472">Membrane</keyword>
<keyword evidence="13" id="KW-0812">Transmembrane</keyword>
<evidence type="ECO:0000256" key="13">
    <source>
        <dbReference type="SAM" id="Phobius"/>
    </source>
</evidence>
<gene>
    <name evidence="14" type="ORF">CPB83DRAFT_859221</name>
</gene>
<evidence type="ECO:0000256" key="2">
    <source>
        <dbReference type="ARBA" id="ARBA00004922"/>
    </source>
</evidence>
<evidence type="ECO:0000256" key="12">
    <source>
        <dbReference type="RuleBase" id="RU361193"/>
    </source>
</evidence>
<dbReference type="SUPFAM" id="SSF48225">
    <property type="entry name" value="Seven-hairpin glycosidases"/>
    <property type="match status" value="1"/>
</dbReference>
<evidence type="ECO:0000256" key="3">
    <source>
        <dbReference type="ARBA" id="ARBA00007658"/>
    </source>
</evidence>
<evidence type="ECO:0000256" key="6">
    <source>
        <dbReference type="ARBA" id="ARBA00022837"/>
    </source>
</evidence>
<evidence type="ECO:0000256" key="11">
    <source>
        <dbReference type="PIRSR" id="PIRSR601382-3"/>
    </source>
</evidence>
<keyword evidence="13" id="KW-1133">Transmembrane helix</keyword>
<organism evidence="14 15">
    <name type="scientific">Crepidotus variabilis</name>
    <dbReference type="NCBI Taxonomy" id="179855"/>
    <lineage>
        <taxon>Eukaryota</taxon>
        <taxon>Fungi</taxon>
        <taxon>Dikarya</taxon>
        <taxon>Basidiomycota</taxon>
        <taxon>Agaricomycotina</taxon>
        <taxon>Agaricomycetes</taxon>
        <taxon>Agaricomycetidae</taxon>
        <taxon>Agaricales</taxon>
        <taxon>Agaricineae</taxon>
        <taxon>Crepidotaceae</taxon>
        <taxon>Crepidotus</taxon>
    </lineage>
</organism>
<name>A0A9P6EAW7_9AGAR</name>
<evidence type="ECO:0000256" key="9">
    <source>
        <dbReference type="ARBA" id="ARBA00048605"/>
    </source>
</evidence>
<evidence type="ECO:0000313" key="15">
    <source>
        <dbReference type="Proteomes" id="UP000807306"/>
    </source>
</evidence>
<dbReference type="InterPro" id="IPR050749">
    <property type="entry name" value="Glycosyl_Hydrolase_47"/>
</dbReference>
<evidence type="ECO:0000256" key="5">
    <source>
        <dbReference type="ARBA" id="ARBA00022801"/>
    </source>
</evidence>
<dbReference type="GO" id="GO:0036503">
    <property type="term" value="P:ERAD pathway"/>
    <property type="evidence" value="ECO:0007669"/>
    <property type="project" value="UniProtKB-ARBA"/>
</dbReference>
<comment type="cofactor">
    <cofactor evidence="1 10">
        <name>Ca(2+)</name>
        <dbReference type="ChEBI" id="CHEBI:29108"/>
    </cofactor>
</comment>
<comment type="similarity">
    <text evidence="3 12">Belongs to the glycosyl hydrolase 47 family.</text>
</comment>
<dbReference type="Gene3D" id="1.50.10.10">
    <property type="match status" value="1"/>
</dbReference>
<dbReference type="OrthoDB" id="8118055at2759"/>
<feature type="binding site" evidence="10">
    <location>
        <position position="589"/>
    </location>
    <ligand>
        <name>Ca(2+)</name>
        <dbReference type="ChEBI" id="CHEBI:29108"/>
    </ligand>
</feature>
<dbReference type="GO" id="GO:0004571">
    <property type="term" value="F:mannosyl-oligosaccharide 1,2-alpha-mannosidase activity"/>
    <property type="evidence" value="ECO:0007669"/>
    <property type="project" value="UniProtKB-EC"/>
</dbReference>
<keyword evidence="6 10" id="KW-0106">Calcium</keyword>
<evidence type="ECO:0000256" key="10">
    <source>
        <dbReference type="PIRSR" id="PIRSR601382-2"/>
    </source>
</evidence>
<dbReference type="GO" id="GO:0005975">
    <property type="term" value="P:carbohydrate metabolic process"/>
    <property type="evidence" value="ECO:0007669"/>
    <property type="project" value="InterPro"/>
</dbReference>
<evidence type="ECO:0000256" key="4">
    <source>
        <dbReference type="ARBA" id="ARBA00022723"/>
    </source>
</evidence>
<keyword evidence="15" id="KW-1185">Reference proteome</keyword>
<evidence type="ECO:0000256" key="1">
    <source>
        <dbReference type="ARBA" id="ARBA00001913"/>
    </source>
</evidence>
<reference evidence="14" key="1">
    <citation type="submission" date="2020-11" db="EMBL/GenBank/DDBJ databases">
        <authorList>
            <consortium name="DOE Joint Genome Institute"/>
            <person name="Ahrendt S."/>
            <person name="Riley R."/>
            <person name="Andreopoulos W."/>
            <person name="Labutti K."/>
            <person name="Pangilinan J."/>
            <person name="Ruiz-Duenas F.J."/>
            <person name="Barrasa J.M."/>
            <person name="Sanchez-Garcia M."/>
            <person name="Camarero S."/>
            <person name="Miyauchi S."/>
            <person name="Serrano A."/>
            <person name="Linde D."/>
            <person name="Babiker R."/>
            <person name="Drula E."/>
            <person name="Ayuso-Fernandez I."/>
            <person name="Pacheco R."/>
            <person name="Padilla G."/>
            <person name="Ferreira P."/>
            <person name="Barriuso J."/>
            <person name="Kellner H."/>
            <person name="Castanera R."/>
            <person name="Alfaro M."/>
            <person name="Ramirez L."/>
            <person name="Pisabarro A.G."/>
            <person name="Kuo A."/>
            <person name="Tritt A."/>
            <person name="Lipzen A."/>
            <person name="He G."/>
            <person name="Yan M."/>
            <person name="Ng V."/>
            <person name="Cullen D."/>
            <person name="Martin F."/>
            <person name="Rosso M.-N."/>
            <person name="Henrissat B."/>
            <person name="Hibbett D."/>
            <person name="Martinez A.T."/>
            <person name="Grigoriev I.V."/>
        </authorList>
    </citation>
    <scope>NUCLEOTIDE SEQUENCE</scope>
    <source>
        <strain evidence="14">CBS 506.95</strain>
    </source>
</reference>
<comment type="pathway">
    <text evidence="2">Protein modification; protein glycosylation.</text>
</comment>
<dbReference type="EMBL" id="MU157882">
    <property type="protein sequence ID" value="KAF9525568.1"/>
    <property type="molecule type" value="Genomic_DNA"/>
</dbReference>
<dbReference type="Pfam" id="PF01532">
    <property type="entry name" value="Glyco_hydro_47"/>
    <property type="match status" value="1"/>
</dbReference>
<dbReference type="GO" id="GO:0005509">
    <property type="term" value="F:calcium ion binding"/>
    <property type="evidence" value="ECO:0007669"/>
    <property type="project" value="InterPro"/>
</dbReference>
<feature type="disulfide bond" evidence="11">
    <location>
        <begin position="371"/>
        <end position="415"/>
    </location>
</feature>
<feature type="transmembrane region" description="Helical" evidence="13">
    <location>
        <begin position="32"/>
        <end position="50"/>
    </location>
</feature>
<dbReference type="GO" id="GO:0005783">
    <property type="term" value="C:endoplasmic reticulum"/>
    <property type="evidence" value="ECO:0007669"/>
    <property type="project" value="TreeGrafter"/>
</dbReference>
<comment type="caution">
    <text evidence="14">The sequence shown here is derived from an EMBL/GenBank/DDBJ whole genome shotgun (WGS) entry which is preliminary data.</text>
</comment>
<dbReference type="AlphaFoldDB" id="A0A9P6EAW7"/>
<keyword evidence="7 11" id="KW-1015">Disulfide bond</keyword>
<keyword evidence="4 10" id="KW-0479">Metal-binding</keyword>
<comment type="catalytic activity">
    <reaction evidence="8">
        <text>N(4)-(alpha-D-Man-(1-&gt;2)-alpha-D-Man-(1-&gt;2)-alpha-D-Man-(1-&gt;3)-[alpha-D-Man-(1-&gt;3)-[alpha-D-Man-(1-&gt;2)-alpha-D-Man-(1-&gt;6)]-alpha-D-Man-(1-&gt;6)]-beta-D-Man-(1-&gt;4)-beta-D-GlcNAc-(1-&gt;4)-beta-D-GlcNAc)-L-asparaginyl-[protein] (N-glucan mannose isomer 8A1,2,3B1,3) + 3 H2O = N(4)-(alpha-D-Man-(1-&gt;3)-[alpha-D-Man-(1-&gt;3)-[alpha-D-Man-(1-&gt;6)]-alpha-D-Man-(1-&gt;6)]-beta-D-Man-(1-&gt;4)-beta-D-GlcNAc-(1-&gt;4)-beta-D-GlcNAc)-L-asparaginyl-[protein] (N-glucan mannose isomer 5A1,2) + 3 beta-D-mannose</text>
        <dbReference type="Rhea" id="RHEA:56028"/>
        <dbReference type="Rhea" id="RHEA-COMP:14358"/>
        <dbReference type="Rhea" id="RHEA-COMP:14367"/>
        <dbReference type="ChEBI" id="CHEBI:15377"/>
        <dbReference type="ChEBI" id="CHEBI:28563"/>
        <dbReference type="ChEBI" id="CHEBI:59087"/>
        <dbReference type="ChEBI" id="CHEBI:60628"/>
        <dbReference type="EC" id="3.2.1.113"/>
    </reaction>
</comment>
<accession>A0A9P6EAW7</accession>